<evidence type="ECO:0000256" key="5">
    <source>
        <dbReference type="ARBA" id="ARBA00047831"/>
    </source>
</evidence>
<dbReference type="Gene3D" id="3.30.460.10">
    <property type="entry name" value="Beta Polymerase, domain 2"/>
    <property type="match status" value="1"/>
</dbReference>
<dbReference type="InterPro" id="IPR025184">
    <property type="entry name" value="AadA_C"/>
</dbReference>
<sequence length="259" mass="28331">MPQPNHCDHAQLQSVLTLLQSLLGTQLLAVSVHGSWVAGGLQRHSDIDVLAVTQQSLDQPQRRALTDALLKLSEKYPAPTPGPRCLELVVCAAPTLDHHSWPTTVDYLYGEWLRGEFEAGALPLPHRDPEYCLLLAQAREQSQSLYGPALAQLIAPIPAHHQQRALRELIPALDAALLDDTRNVLLTLARMAYTARHRGFIAKDAAARWAATTLTPAHAALLEQARREYLGELEDDWRGQAQAVTNLAAALVEQVLAAG</sequence>
<comment type="catalytic activity">
    <reaction evidence="6 7">
        <text>streptomycin + ATP = 3''-O-adenylylstreptomycin + diphosphate</text>
        <dbReference type="Rhea" id="RHEA:20245"/>
        <dbReference type="ChEBI" id="CHEBI:30616"/>
        <dbReference type="ChEBI" id="CHEBI:33019"/>
        <dbReference type="ChEBI" id="CHEBI:58007"/>
        <dbReference type="ChEBI" id="CHEBI:58605"/>
        <dbReference type="EC" id="2.7.7.47"/>
    </reaction>
</comment>
<dbReference type="EMBL" id="JBGCUO010000001">
    <property type="protein sequence ID" value="MEY1661370.1"/>
    <property type="molecule type" value="Genomic_DNA"/>
</dbReference>
<dbReference type="Proteomes" id="UP001562065">
    <property type="component" value="Unassembled WGS sequence"/>
</dbReference>
<dbReference type="CDD" id="cd05403">
    <property type="entry name" value="NT_KNTase_like"/>
    <property type="match status" value="1"/>
</dbReference>
<dbReference type="Pfam" id="PF13427">
    <property type="entry name" value="AadA_C"/>
    <property type="match status" value="1"/>
</dbReference>
<organism evidence="9 10">
    <name type="scientific">Isoalcanivorax beigongshangi</name>
    <dbReference type="NCBI Taxonomy" id="3238810"/>
    <lineage>
        <taxon>Bacteria</taxon>
        <taxon>Pseudomonadati</taxon>
        <taxon>Pseudomonadota</taxon>
        <taxon>Gammaproteobacteria</taxon>
        <taxon>Oceanospirillales</taxon>
        <taxon>Alcanivoracaceae</taxon>
        <taxon>Isoalcanivorax</taxon>
    </lineage>
</organism>
<evidence type="ECO:0000313" key="10">
    <source>
        <dbReference type="Proteomes" id="UP001562065"/>
    </source>
</evidence>
<feature type="domain" description="Adenylyltransferase AadA C-terminal" evidence="8">
    <location>
        <begin position="152"/>
        <end position="252"/>
    </location>
</feature>
<dbReference type="GO" id="GO:0016779">
    <property type="term" value="F:nucleotidyltransferase activity"/>
    <property type="evidence" value="ECO:0007669"/>
    <property type="project" value="UniProtKB-KW"/>
</dbReference>
<evidence type="ECO:0000256" key="6">
    <source>
        <dbReference type="ARBA" id="ARBA00048566"/>
    </source>
</evidence>
<dbReference type="SUPFAM" id="SSF81301">
    <property type="entry name" value="Nucleotidyltransferase"/>
    <property type="match status" value="1"/>
</dbReference>
<evidence type="ECO:0000256" key="7">
    <source>
        <dbReference type="PIRNR" id="PIRNR000819"/>
    </source>
</evidence>
<dbReference type="InterPro" id="IPR043519">
    <property type="entry name" value="NT_sf"/>
</dbReference>
<dbReference type="PIRSF" id="PIRSF000819">
    <property type="entry name" value="Streptomycin_3-adenylyltransf"/>
    <property type="match status" value="1"/>
</dbReference>
<evidence type="ECO:0000313" key="9">
    <source>
        <dbReference type="EMBL" id="MEY1661370.1"/>
    </source>
</evidence>
<accession>A0ABV4AEW8</accession>
<gene>
    <name evidence="9" type="ORF">AB5I84_04320</name>
</gene>
<keyword evidence="10" id="KW-1185">Reference proteome</keyword>
<evidence type="ECO:0000256" key="4">
    <source>
        <dbReference type="ARBA" id="ARBA00035252"/>
    </source>
</evidence>
<keyword evidence="7" id="KW-0067">ATP-binding</keyword>
<evidence type="ECO:0000256" key="1">
    <source>
        <dbReference type="ARBA" id="ARBA00022679"/>
    </source>
</evidence>
<name>A0ABV4AEW8_9GAMM</name>
<proteinExistence type="predicted"/>
<keyword evidence="1 7" id="KW-0808">Transferase</keyword>
<dbReference type="RefSeq" id="WP_369454627.1">
    <property type="nucleotide sequence ID" value="NZ_JBGCUO010000001.1"/>
</dbReference>
<dbReference type="InterPro" id="IPR024172">
    <property type="entry name" value="AadA/Aad9"/>
</dbReference>
<protein>
    <recommendedName>
        <fullName evidence="4 7">Aminoglycoside (3'') (9) adenylyltransferase</fullName>
        <ecNumber evidence="3 7">2.7.7.47</ecNumber>
    </recommendedName>
</protein>
<keyword evidence="7 9" id="KW-0548">Nucleotidyltransferase</keyword>
<dbReference type="EC" id="2.7.7.47" evidence="3 7"/>
<comment type="catalytic activity">
    <reaction evidence="5 7">
        <text>spectinomycin + ATP = 9-O-adenylylspectinomycin + diphosphate</text>
        <dbReference type="Rhea" id="RHEA:63228"/>
        <dbReference type="ChEBI" id="CHEBI:30616"/>
        <dbReference type="ChEBI" id="CHEBI:33019"/>
        <dbReference type="ChEBI" id="CHEBI:146260"/>
        <dbReference type="ChEBI" id="CHEBI:146261"/>
    </reaction>
</comment>
<keyword evidence="7" id="KW-0547">Nucleotide-binding</keyword>
<reference evidence="9 10" key="1">
    <citation type="submission" date="2024-07" db="EMBL/GenBank/DDBJ databases">
        <authorList>
            <person name="Ren Q."/>
        </authorList>
    </citation>
    <scope>NUCLEOTIDE SEQUENCE [LARGE SCALE GENOMIC DNA]</scope>
    <source>
        <strain evidence="9 10">REN37</strain>
    </source>
</reference>
<evidence type="ECO:0000259" key="8">
    <source>
        <dbReference type="Pfam" id="PF13427"/>
    </source>
</evidence>
<keyword evidence="2 7" id="KW-0046">Antibiotic resistance</keyword>
<evidence type="ECO:0000256" key="2">
    <source>
        <dbReference type="ARBA" id="ARBA00023251"/>
    </source>
</evidence>
<comment type="caution">
    <text evidence="9">The sequence shown here is derived from an EMBL/GenBank/DDBJ whole genome shotgun (WGS) entry which is preliminary data.</text>
</comment>
<evidence type="ECO:0000256" key="3">
    <source>
        <dbReference type="ARBA" id="ARBA00035126"/>
    </source>
</evidence>